<dbReference type="Proteomes" id="UP000266673">
    <property type="component" value="Unassembled WGS sequence"/>
</dbReference>
<gene>
    <name evidence="1" type="ORF">C2G38_2199042</name>
</gene>
<sequence length="108" mass="12209">MPNDLTIEDVIKLVITKICTGMNINENDSEPIIVHISYQLSSEERTHFRNLTAHLNSLGQQDDYSMKNIFLNGCDFNAGLTARIKDYIDEQSRIRNGEDPMTSGSSFP</sequence>
<dbReference type="AlphaFoldDB" id="A0A397US27"/>
<name>A0A397US27_9GLOM</name>
<reference evidence="1 2" key="1">
    <citation type="submission" date="2018-06" db="EMBL/GenBank/DDBJ databases">
        <title>Comparative genomics reveals the genomic features of Rhizophagus irregularis, R. cerebriforme, R. diaphanum and Gigaspora rosea, and their symbiotic lifestyle signature.</title>
        <authorList>
            <person name="Morin E."/>
            <person name="San Clemente H."/>
            <person name="Chen E.C.H."/>
            <person name="De La Providencia I."/>
            <person name="Hainaut M."/>
            <person name="Kuo A."/>
            <person name="Kohler A."/>
            <person name="Murat C."/>
            <person name="Tang N."/>
            <person name="Roy S."/>
            <person name="Loubradou J."/>
            <person name="Henrissat B."/>
            <person name="Grigoriev I.V."/>
            <person name="Corradi N."/>
            <person name="Roux C."/>
            <person name="Martin F.M."/>
        </authorList>
    </citation>
    <scope>NUCLEOTIDE SEQUENCE [LARGE SCALE GENOMIC DNA]</scope>
    <source>
        <strain evidence="1 2">DAOM 194757</strain>
    </source>
</reference>
<comment type="caution">
    <text evidence="1">The sequence shown here is derived from an EMBL/GenBank/DDBJ whole genome shotgun (WGS) entry which is preliminary data.</text>
</comment>
<proteinExistence type="predicted"/>
<protein>
    <submittedName>
        <fullName evidence="1">Uncharacterized protein</fullName>
    </submittedName>
</protein>
<keyword evidence="2" id="KW-1185">Reference proteome</keyword>
<dbReference type="OrthoDB" id="2386953at2759"/>
<dbReference type="EMBL" id="QKWP01000966">
    <property type="protein sequence ID" value="RIB13020.1"/>
    <property type="molecule type" value="Genomic_DNA"/>
</dbReference>
<accession>A0A397US27</accession>
<evidence type="ECO:0000313" key="1">
    <source>
        <dbReference type="EMBL" id="RIB13020.1"/>
    </source>
</evidence>
<evidence type="ECO:0000313" key="2">
    <source>
        <dbReference type="Proteomes" id="UP000266673"/>
    </source>
</evidence>
<organism evidence="1 2">
    <name type="scientific">Gigaspora rosea</name>
    <dbReference type="NCBI Taxonomy" id="44941"/>
    <lineage>
        <taxon>Eukaryota</taxon>
        <taxon>Fungi</taxon>
        <taxon>Fungi incertae sedis</taxon>
        <taxon>Mucoromycota</taxon>
        <taxon>Glomeromycotina</taxon>
        <taxon>Glomeromycetes</taxon>
        <taxon>Diversisporales</taxon>
        <taxon>Gigasporaceae</taxon>
        <taxon>Gigaspora</taxon>
    </lineage>
</organism>